<comment type="caution">
    <text evidence="4">The sequence shown here is derived from an EMBL/GenBank/DDBJ whole genome shotgun (WGS) entry which is preliminary data.</text>
</comment>
<keyword evidence="2 4" id="KW-0378">Hydrolase</keyword>
<dbReference type="EC" id="3.1.6.-" evidence="4"/>
<dbReference type="Pfam" id="PF00884">
    <property type="entry name" value="Sulfatase"/>
    <property type="match status" value="1"/>
</dbReference>
<evidence type="ECO:0000259" key="3">
    <source>
        <dbReference type="Pfam" id="PF00884"/>
    </source>
</evidence>
<dbReference type="InterPro" id="IPR000917">
    <property type="entry name" value="Sulfatase_N"/>
</dbReference>
<dbReference type="PANTHER" id="PTHR45953">
    <property type="entry name" value="IDURONATE 2-SULFATASE"/>
    <property type="match status" value="1"/>
</dbReference>
<dbReference type="PANTHER" id="PTHR45953:SF1">
    <property type="entry name" value="IDURONATE 2-SULFATASE"/>
    <property type="match status" value="1"/>
</dbReference>
<feature type="domain" description="Sulfatase N-terminal" evidence="3">
    <location>
        <begin position="2"/>
        <end position="277"/>
    </location>
</feature>
<protein>
    <submittedName>
        <fullName evidence="4">Ulvan-active sulfatase</fullName>
        <ecNumber evidence="4">3.1.6.-</ecNumber>
    </submittedName>
</protein>
<accession>A0ABN7TJD9</accession>
<evidence type="ECO:0000256" key="1">
    <source>
        <dbReference type="ARBA" id="ARBA00022723"/>
    </source>
</evidence>
<dbReference type="CDD" id="cd16027">
    <property type="entry name" value="SGSH"/>
    <property type="match status" value="1"/>
</dbReference>
<name>A0ABN7TJD9_9BACL</name>
<gene>
    <name evidence="4" type="ORF">PAECIP111802_02368</name>
</gene>
<dbReference type="Proteomes" id="UP000730618">
    <property type="component" value="Unassembled WGS sequence"/>
</dbReference>
<keyword evidence="1" id="KW-0479">Metal-binding</keyword>
<proteinExistence type="predicted"/>
<evidence type="ECO:0000313" key="5">
    <source>
        <dbReference type="Proteomes" id="UP000730618"/>
    </source>
</evidence>
<dbReference type="RefSeq" id="WP_218098688.1">
    <property type="nucleotide sequence ID" value="NZ_CAJVCE010000005.1"/>
</dbReference>
<dbReference type="PROSITE" id="PS00523">
    <property type="entry name" value="SULFATASE_1"/>
    <property type="match status" value="1"/>
</dbReference>
<sequence>MNIVYIHTHDTGRYIEPYGYLVPTPRLQQFAEEGILFRQAYNAGPTCSPSRSALLTGMVPHSNGMIGLAHRGFRLHDPGQHLAAFLKNRGFETVLSGVQHEGKQPEALGYDRVLHSPGGSKKDGAWDEENAKRAAEYIRGCSPDRPFFLAFGMFSTHREFPDLDGSVNPNYVQPPHPLPDTKQNREDTAAFISSARIADRCAGIVLDALKETGLERDTLIIYTTDHGIAFPRMKCNLFDTGIGVSLILKVPGHPANGRVIDSLVSHIDLFPTICDLLSLERPSWLQGTSLLPLLSGEAEKVRDEIFSEVTFHAAYEPMRCIRTERYKFIRLYDDHDGHVPANIDDGLSKTFLLDSGLLEEKRDREMLFDLHLDPVERVNLVNDPRYKAVFSDLSARLQSWMEQTSDPLLHGKVPVPEGAKVNRRDAISPKLNEFE</sequence>
<dbReference type="InterPro" id="IPR024607">
    <property type="entry name" value="Sulfatase_CS"/>
</dbReference>
<dbReference type="GO" id="GO:0016787">
    <property type="term" value="F:hydrolase activity"/>
    <property type="evidence" value="ECO:0007669"/>
    <property type="project" value="UniProtKB-KW"/>
</dbReference>
<organism evidence="4 5">
    <name type="scientific">Paenibacillus allorhizosphaerae</name>
    <dbReference type="NCBI Taxonomy" id="2849866"/>
    <lineage>
        <taxon>Bacteria</taxon>
        <taxon>Bacillati</taxon>
        <taxon>Bacillota</taxon>
        <taxon>Bacilli</taxon>
        <taxon>Bacillales</taxon>
        <taxon>Paenibacillaceae</taxon>
        <taxon>Paenibacillus</taxon>
    </lineage>
</organism>
<evidence type="ECO:0000256" key="2">
    <source>
        <dbReference type="ARBA" id="ARBA00022801"/>
    </source>
</evidence>
<keyword evidence="5" id="KW-1185">Reference proteome</keyword>
<dbReference type="EMBL" id="CAJVCE010000005">
    <property type="protein sequence ID" value="CAG7637538.1"/>
    <property type="molecule type" value="Genomic_DNA"/>
</dbReference>
<reference evidence="4 5" key="1">
    <citation type="submission" date="2021-06" db="EMBL/GenBank/DDBJ databases">
        <authorList>
            <person name="Criscuolo A."/>
        </authorList>
    </citation>
    <scope>NUCLEOTIDE SEQUENCE [LARGE SCALE GENOMIC DNA]</scope>
    <source>
        <strain evidence="5">CIP 111802</strain>
    </source>
</reference>
<evidence type="ECO:0000313" key="4">
    <source>
        <dbReference type="EMBL" id="CAG7637538.1"/>
    </source>
</evidence>